<evidence type="ECO:0000313" key="2">
    <source>
        <dbReference type="EMBL" id="MEQ2180817.1"/>
    </source>
</evidence>
<keyword evidence="1" id="KW-0472">Membrane</keyword>
<comment type="caution">
    <text evidence="2">The sequence shown here is derived from an EMBL/GenBank/DDBJ whole genome shotgun (WGS) entry which is preliminary data.</text>
</comment>
<feature type="transmembrane region" description="Helical" evidence="1">
    <location>
        <begin position="31"/>
        <end position="47"/>
    </location>
</feature>
<evidence type="ECO:0000256" key="1">
    <source>
        <dbReference type="SAM" id="Phobius"/>
    </source>
</evidence>
<sequence>MFQDAVVPTVHRFRLGDAVAAGTNTFRKGRVILSLLLALLFWHLHSRCGVHFDRCFNPLLWFWFTRLLWNNLLRVLYCLSAPYVLRDEIRFCIFHLRTFILCLTFLVIFIVFIILRTPLFFNRCSPCRPRLSASLSFLLHLFFCSTSCPPLRRLCFVLYHLGVSISIKTGFRCRFCIGWSLGRRISAFNTWRSTFSGAPFGRHEEFF</sequence>
<dbReference type="Proteomes" id="UP001476798">
    <property type="component" value="Unassembled WGS sequence"/>
</dbReference>
<feature type="transmembrane region" description="Helical" evidence="1">
    <location>
        <begin position="98"/>
        <end position="121"/>
    </location>
</feature>
<proteinExistence type="predicted"/>
<organism evidence="2 3">
    <name type="scientific">Goodea atripinnis</name>
    <dbReference type="NCBI Taxonomy" id="208336"/>
    <lineage>
        <taxon>Eukaryota</taxon>
        <taxon>Metazoa</taxon>
        <taxon>Chordata</taxon>
        <taxon>Craniata</taxon>
        <taxon>Vertebrata</taxon>
        <taxon>Euteleostomi</taxon>
        <taxon>Actinopterygii</taxon>
        <taxon>Neopterygii</taxon>
        <taxon>Teleostei</taxon>
        <taxon>Neoteleostei</taxon>
        <taxon>Acanthomorphata</taxon>
        <taxon>Ovalentaria</taxon>
        <taxon>Atherinomorphae</taxon>
        <taxon>Cyprinodontiformes</taxon>
        <taxon>Goodeidae</taxon>
        <taxon>Goodea</taxon>
    </lineage>
</organism>
<gene>
    <name evidence="2" type="ORF">GOODEAATRI_005254</name>
</gene>
<evidence type="ECO:0008006" key="4">
    <source>
        <dbReference type="Google" id="ProtNLM"/>
    </source>
</evidence>
<evidence type="ECO:0000313" key="3">
    <source>
        <dbReference type="Proteomes" id="UP001476798"/>
    </source>
</evidence>
<accession>A0ABV0PBN1</accession>
<keyword evidence="1" id="KW-1133">Transmembrane helix</keyword>
<keyword evidence="1" id="KW-0812">Transmembrane</keyword>
<dbReference type="EMBL" id="JAHRIO010070202">
    <property type="protein sequence ID" value="MEQ2180817.1"/>
    <property type="molecule type" value="Genomic_DNA"/>
</dbReference>
<protein>
    <recommendedName>
        <fullName evidence="4">Transmembrane protein</fullName>
    </recommendedName>
</protein>
<name>A0ABV0PBN1_9TELE</name>
<reference evidence="2 3" key="1">
    <citation type="submission" date="2021-06" db="EMBL/GenBank/DDBJ databases">
        <authorList>
            <person name="Palmer J.M."/>
        </authorList>
    </citation>
    <scope>NUCLEOTIDE SEQUENCE [LARGE SCALE GENOMIC DNA]</scope>
    <source>
        <strain evidence="2 3">GA_2019</strain>
        <tissue evidence="2">Muscle</tissue>
    </source>
</reference>
<keyword evidence="3" id="KW-1185">Reference proteome</keyword>
<feature type="transmembrane region" description="Helical" evidence="1">
    <location>
        <begin position="67"/>
        <end position="86"/>
    </location>
</feature>